<keyword evidence="1" id="KW-1133">Transmembrane helix</keyword>
<sequence length="119" mass="13900">MNYNILSYLIYSVIMIYIIIWVGKKFHQNGRIFIVQLYNGQIESVDTTNNLLLVAYYLFNMGYAILQFSSWPQVEDIATVISSVSKTSDLLILILALLHYNNMFIIYLLSKRKQKSIHI</sequence>
<evidence type="ECO:0000256" key="1">
    <source>
        <dbReference type="SAM" id="Phobius"/>
    </source>
</evidence>
<dbReference type="Proteomes" id="UP000249645">
    <property type="component" value="Unassembled WGS sequence"/>
</dbReference>
<proteinExistence type="predicted"/>
<feature type="transmembrane region" description="Helical" evidence="1">
    <location>
        <begin position="6"/>
        <end position="23"/>
    </location>
</feature>
<comment type="caution">
    <text evidence="2">The sequence shown here is derived from an EMBL/GenBank/DDBJ whole genome shotgun (WGS) entry which is preliminary data.</text>
</comment>
<accession>A0A2W5EUN7</accession>
<dbReference type="EMBL" id="QFOI01000237">
    <property type="protein sequence ID" value="PZP46153.1"/>
    <property type="molecule type" value="Genomic_DNA"/>
</dbReference>
<protein>
    <submittedName>
        <fullName evidence="2">Uncharacterized protein</fullName>
    </submittedName>
</protein>
<organism evidence="2 3">
    <name type="scientific">Pseudopedobacter saltans</name>
    <dbReference type="NCBI Taxonomy" id="151895"/>
    <lineage>
        <taxon>Bacteria</taxon>
        <taxon>Pseudomonadati</taxon>
        <taxon>Bacteroidota</taxon>
        <taxon>Sphingobacteriia</taxon>
        <taxon>Sphingobacteriales</taxon>
        <taxon>Sphingobacteriaceae</taxon>
        <taxon>Pseudopedobacter</taxon>
    </lineage>
</organism>
<reference evidence="2 3" key="1">
    <citation type="submission" date="2017-11" db="EMBL/GenBank/DDBJ databases">
        <title>Infants hospitalized years apart are colonized by the same room-sourced microbial strains.</title>
        <authorList>
            <person name="Brooks B."/>
            <person name="Olm M.R."/>
            <person name="Firek B.A."/>
            <person name="Baker R."/>
            <person name="Thomas B.C."/>
            <person name="Morowitz M.J."/>
            <person name="Banfield J.F."/>
        </authorList>
    </citation>
    <scope>NUCLEOTIDE SEQUENCE [LARGE SCALE GENOMIC DNA]</scope>
    <source>
        <strain evidence="2">S2_009_000_R2_76</strain>
    </source>
</reference>
<name>A0A2W5EUN7_9SPHI</name>
<evidence type="ECO:0000313" key="3">
    <source>
        <dbReference type="Proteomes" id="UP000249645"/>
    </source>
</evidence>
<keyword evidence="1" id="KW-0472">Membrane</keyword>
<evidence type="ECO:0000313" key="2">
    <source>
        <dbReference type="EMBL" id="PZP46153.1"/>
    </source>
</evidence>
<feature type="transmembrane region" description="Helical" evidence="1">
    <location>
        <begin position="90"/>
        <end position="109"/>
    </location>
</feature>
<feature type="transmembrane region" description="Helical" evidence="1">
    <location>
        <begin position="51"/>
        <end position="70"/>
    </location>
</feature>
<keyword evidence="1" id="KW-0812">Transmembrane</keyword>
<dbReference type="AlphaFoldDB" id="A0A2W5EUN7"/>
<gene>
    <name evidence="2" type="ORF">DI598_12475</name>
</gene>